<dbReference type="Pfam" id="PF09339">
    <property type="entry name" value="HTH_IclR"/>
    <property type="match status" value="1"/>
</dbReference>
<gene>
    <name evidence="6" type="ORF">GCM10023226_31600</name>
</gene>
<dbReference type="PROSITE" id="PS51078">
    <property type="entry name" value="ICLR_ED"/>
    <property type="match status" value="1"/>
</dbReference>
<dbReference type="PANTHER" id="PTHR30136:SF24">
    <property type="entry name" value="HTH-TYPE TRANSCRIPTIONAL REPRESSOR ALLR"/>
    <property type="match status" value="1"/>
</dbReference>
<reference evidence="7" key="1">
    <citation type="journal article" date="2019" name="Int. J. Syst. Evol. Microbiol.">
        <title>The Global Catalogue of Microorganisms (GCM) 10K type strain sequencing project: providing services to taxonomists for standard genome sequencing and annotation.</title>
        <authorList>
            <consortium name="The Broad Institute Genomics Platform"/>
            <consortium name="The Broad Institute Genome Sequencing Center for Infectious Disease"/>
            <person name="Wu L."/>
            <person name="Ma J."/>
        </authorList>
    </citation>
    <scope>NUCLEOTIDE SEQUENCE [LARGE SCALE GENOMIC DNA]</scope>
    <source>
        <strain evidence="7">JCM 18127</strain>
    </source>
</reference>
<dbReference type="Gene3D" id="3.30.450.40">
    <property type="match status" value="1"/>
</dbReference>
<evidence type="ECO:0000313" key="7">
    <source>
        <dbReference type="Proteomes" id="UP001500621"/>
    </source>
</evidence>
<evidence type="ECO:0000256" key="2">
    <source>
        <dbReference type="ARBA" id="ARBA00023125"/>
    </source>
</evidence>
<comment type="caution">
    <text evidence="6">The sequence shown here is derived from an EMBL/GenBank/DDBJ whole genome shotgun (WGS) entry which is preliminary data.</text>
</comment>
<evidence type="ECO:0000259" key="5">
    <source>
        <dbReference type="PROSITE" id="PS51078"/>
    </source>
</evidence>
<dbReference type="InterPro" id="IPR005471">
    <property type="entry name" value="Tscrpt_reg_IclR_N"/>
</dbReference>
<feature type="domain" description="HTH iclR-type" evidence="4">
    <location>
        <begin position="5"/>
        <end position="67"/>
    </location>
</feature>
<dbReference type="SUPFAM" id="SSF46785">
    <property type="entry name" value="Winged helix' DNA-binding domain"/>
    <property type="match status" value="1"/>
</dbReference>
<dbReference type="InterPro" id="IPR050707">
    <property type="entry name" value="HTH_MetabolicPath_Reg"/>
</dbReference>
<dbReference type="Pfam" id="PF01614">
    <property type="entry name" value="IclR_C"/>
    <property type="match status" value="1"/>
</dbReference>
<accession>A0ABP8WPG2</accession>
<name>A0ABP8WPG2_9ACTN</name>
<dbReference type="Gene3D" id="1.10.10.10">
    <property type="entry name" value="Winged helix-like DNA-binding domain superfamily/Winged helix DNA-binding domain"/>
    <property type="match status" value="1"/>
</dbReference>
<evidence type="ECO:0000256" key="1">
    <source>
        <dbReference type="ARBA" id="ARBA00023015"/>
    </source>
</evidence>
<dbReference type="InterPro" id="IPR036388">
    <property type="entry name" value="WH-like_DNA-bd_sf"/>
</dbReference>
<evidence type="ECO:0000256" key="3">
    <source>
        <dbReference type="ARBA" id="ARBA00023163"/>
    </source>
</evidence>
<dbReference type="SUPFAM" id="SSF55781">
    <property type="entry name" value="GAF domain-like"/>
    <property type="match status" value="1"/>
</dbReference>
<dbReference type="SMART" id="SM00346">
    <property type="entry name" value="HTH_ICLR"/>
    <property type="match status" value="1"/>
</dbReference>
<proteinExistence type="predicted"/>
<dbReference type="InterPro" id="IPR014757">
    <property type="entry name" value="Tscrpt_reg_IclR_C"/>
</dbReference>
<evidence type="ECO:0000313" key="6">
    <source>
        <dbReference type="EMBL" id="GAA4691379.1"/>
    </source>
</evidence>
<dbReference type="InterPro" id="IPR036390">
    <property type="entry name" value="WH_DNA-bd_sf"/>
</dbReference>
<keyword evidence="1" id="KW-0805">Transcription regulation</keyword>
<organism evidence="6 7">
    <name type="scientific">Nocardioides nanhaiensis</name>
    <dbReference type="NCBI Taxonomy" id="1476871"/>
    <lineage>
        <taxon>Bacteria</taxon>
        <taxon>Bacillati</taxon>
        <taxon>Actinomycetota</taxon>
        <taxon>Actinomycetes</taxon>
        <taxon>Propionibacteriales</taxon>
        <taxon>Nocardioidaceae</taxon>
        <taxon>Nocardioides</taxon>
    </lineage>
</organism>
<feature type="domain" description="IclR-ED" evidence="5">
    <location>
        <begin position="68"/>
        <end position="251"/>
    </location>
</feature>
<keyword evidence="7" id="KW-1185">Reference proteome</keyword>
<dbReference type="EMBL" id="BAABIM010000003">
    <property type="protein sequence ID" value="GAA4691379.1"/>
    <property type="molecule type" value="Genomic_DNA"/>
</dbReference>
<sequence length="253" mass="25913">MPGRIQSLERGAAVLSLLGGASPDLSLAEVADALGLPRPTTHGLLATLVHVGFVQQDGRSRRYRLGAGLTSLQQHGVDRHDLRSTATSWCDSLAARTRAEVLVCVRTGDAAEVVHHVFRPDGSEQRLRVGELLPLHATGVGRALLAASTTGHRALTGPLTAYTARTPTASTRLAGLLDRARAAGFAAAPGEHVPEVGDVGAALRGVGGLPVGAVACAGHVDTLFGPDGVARPEVAQAVTATAAAISRALVTPR</sequence>
<keyword evidence="3" id="KW-0804">Transcription</keyword>
<keyword evidence="2" id="KW-0238">DNA-binding</keyword>
<dbReference type="InterPro" id="IPR029016">
    <property type="entry name" value="GAF-like_dom_sf"/>
</dbReference>
<evidence type="ECO:0000259" key="4">
    <source>
        <dbReference type="PROSITE" id="PS51077"/>
    </source>
</evidence>
<dbReference type="RefSeq" id="WP_345267577.1">
    <property type="nucleotide sequence ID" value="NZ_BAABIM010000003.1"/>
</dbReference>
<dbReference type="PANTHER" id="PTHR30136">
    <property type="entry name" value="HELIX-TURN-HELIX TRANSCRIPTIONAL REGULATOR, ICLR FAMILY"/>
    <property type="match status" value="1"/>
</dbReference>
<dbReference type="Proteomes" id="UP001500621">
    <property type="component" value="Unassembled WGS sequence"/>
</dbReference>
<dbReference type="PROSITE" id="PS51077">
    <property type="entry name" value="HTH_ICLR"/>
    <property type="match status" value="1"/>
</dbReference>
<protein>
    <submittedName>
        <fullName evidence="6">IclR family transcriptional regulator</fullName>
    </submittedName>
</protein>